<keyword evidence="6" id="KW-1185">Reference proteome</keyword>
<dbReference type="EMBL" id="FMUX01000020">
    <property type="protein sequence ID" value="SCY75883.1"/>
    <property type="molecule type" value="Genomic_DNA"/>
</dbReference>
<dbReference type="PANTHER" id="PTHR47514:SF1">
    <property type="entry name" value="TRANSKETOLASE N-TERMINAL SECTION-RELATED"/>
    <property type="match status" value="1"/>
</dbReference>
<sequence>MALTDAEIRELEEQAWQLRHDIINVTVWAGGAHIGGGLSMLDILVLLYFKYLNIDSSHPEMADRDRVVVSKGHGGVGFAPVLARRGYFDFESLKTFNQFGSPFGMHLDAAKVTGVDASTGSLGHGLPMAVGLALGARAQKKAWKTYCILGDGECNEGAVWEAAMSASHFGLTNLVTIVDRNGYMIDGATEEVMALEPFSDKWRAFGFHVLEVDGHDFAALAGAIDTSLSGDKGPCVIMAHTKKGRGIDYMEGNVKWHYGSIDSTLAEKARASVDRMYGKA</sequence>
<evidence type="ECO:0000256" key="2">
    <source>
        <dbReference type="ARBA" id="ARBA00007131"/>
    </source>
</evidence>
<name>A0A1G5IIQ1_9BACT</name>
<dbReference type="SUPFAM" id="SSF52518">
    <property type="entry name" value="Thiamin diphosphate-binding fold (THDP-binding)"/>
    <property type="match status" value="1"/>
</dbReference>
<dbReference type="AlphaFoldDB" id="A0A1G5IIQ1"/>
<reference evidence="5 6" key="1">
    <citation type="submission" date="2016-10" db="EMBL/GenBank/DDBJ databases">
        <authorList>
            <person name="de Groot N.N."/>
        </authorList>
    </citation>
    <scope>NUCLEOTIDE SEQUENCE [LARGE SCALE GENOMIC DNA]</scope>
    <source>
        <strain evidence="5 6">AA1</strain>
    </source>
</reference>
<evidence type="ECO:0000256" key="1">
    <source>
        <dbReference type="ARBA" id="ARBA00001964"/>
    </source>
</evidence>
<dbReference type="Proteomes" id="UP000198870">
    <property type="component" value="Unassembled WGS sequence"/>
</dbReference>
<dbReference type="Gene3D" id="3.40.50.970">
    <property type="match status" value="1"/>
</dbReference>
<dbReference type="CDD" id="cd02012">
    <property type="entry name" value="TPP_TK"/>
    <property type="match status" value="1"/>
</dbReference>
<dbReference type="InterPro" id="IPR029061">
    <property type="entry name" value="THDP-binding"/>
</dbReference>
<dbReference type="Pfam" id="PF00456">
    <property type="entry name" value="Transketolase_N"/>
    <property type="match status" value="1"/>
</dbReference>
<evidence type="ECO:0000259" key="4">
    <source>
        <dbReference type="Pfam" id="PF00456"/>
    </source>
</evidence>
<evidence type="ECO:0000313" key="5">
    <source>
        <dbReference type="EMBL" id="SCY75883.1"/>
    </source>
</evidence>
<comment type="cofactor">
    <cofactor evidence="1">
        <name>thiamine diphosphate</name>
        <dbReference type="ChEBI" id="CHEBI:58937"/>
    </cofactor>
</comment>
<comment type="similarity">
    <text evidence="2">Belongs to the transketolase family.</text>
</comment>
<dbReference type="InterPro" id="IPR005474">
    <property type="entry name" value="Transketolase_N"/>
</dbReference>
<evidence type="ECO:0000313" key="6">
    <source>
        <dbReference type="Proteomes" id="UP000198870"/>
    </source>
</evidence>
<proteinExistence type="inferred from homology"/>
<dbReference type="OrthoDB" id="8732661at2"/>
<accession>A0A1G5IIQ1</accession>
<dbReference type="RefSeq" id="WP_092213888.1">
    <property type="nucleotide sequence ID" value="NZ_FMUX01000020.1"/>
</dbReference>
<dbReference type="PANTHER" id="PTHR47514">
    <property type="entry name" value="TRANSKETOLASE N-TERMINAL SECTION-RELATED"/>
    <property type="match status" value="1"/>
</dbReference>
<dbReference type="STRING" id="419481.SAMN05216233_12046"/>
<evidence type="ECO:0000256" key="3">
    <source>
        <dbReference type="ARBA" id="ARBA00023052"/>
    </source>
</evidence>
<keyword evidence="3" id="KW-0786">Thiamine pyrophosphate</keyword>
<organism evidence="5 6">
    <name type="scientific">Desulfoluna spongiiphila</name>
    <dbReference type="NCBI Taxonomy" id="419481"/>
    <lineage>
        <taxon>Bacteria</taxon>
        <taxon>Pseudomonadati</taxon>
        <taxon>Thermodesulfobacteriota</taxon>
        <taxon>Desulfobacteria</taxon>
        <taxon>Desulfobacterales</taxon>
        <taxon>Desulfolunaceae</taxon>
        <taxon>Desulfoluna</taxon>
    </lineage>
</organism>
<feature type="domain" description="Transketolase N-terminal" evidence="4">
    <location>
        <begin position="28"/>
        <end position="261"/>
    </location>
</feature>
<gene>
    <name evidence="5" type="ORF">SAMN05216233_12046</name>
</gene>
<protein>
    <submittedName>
        <fullName evidence="5">Transketolase</fullName>
    </submittedName>
</protein>